<dbReference type="Proteomes" id="UP000176420">
    <property type="component" value="Unassembled WGS sequence"/>
</dbReference>
<feature type="domain" description="GRAM" evidence="1">
    <location>
        <begin position="5"/>
        <end position="86"/>
    </location>
</feature>
<evidence type="ECO:0000313" key="3">
    <source>
        <dbReference type="Proteomes" id="UP000176420"/>
    </source>
</evidence>
<dbReference type="InterPro" id="IPR011993">
    <property type="entry name" value="PH-like_dom_sf"/>
</dbReference>
<accession>A0A1G2BBV9</accession>
<dbReference type="EMBL" id="MHKI01000029">
    <property type="protein sequence ID" value="OGY85687.1"/>
    <property type="molecule type" value="Genomic_DNA"/>
</dbReference>
<dbReference type="Gene3D" id="2.30.29.30">
    <property type="entry name" value="Pleckstrin-homology domain (PH domain)/Phosphotyrosine-binding domain (PTB)"/>
    <property type="match status" value="1"/>
</dbReference>
<dbReference type="InterPro" id="IPR004182">
    <property type="entry name" value="GRAM"/>
</dbReference>
<dbReference type="Pfam" id="PF02893">
    <property type="entry name" value="GRAM"/>
    <property type="match status" value="1"/>
</dbReference>
<organism evidence="2 3">
    <name type="scientific">Candidatus Kerfeldbacteria bacterium RIFOXYB2_FULL_38_14</name>
    <dbReference type="NCBI Taxonomy" id="1798547"/>
    <lineage>
        <taxon>Bacteria</taxon>
        <taxon>Candidatus Kerfeldiibacteriota</taxon>
    </lineage>
</organism>
<reference evidence="2 3" key="1">
    <citation type="journal article" date="2016" name="Nat. Commun.">
        <title>Thousands of microbial genomes shed light on interconnected biogeochemical processes in an aquifer system.</title>
        <authorList>
            <person name="Anantharaman K."/>
            <person name="Brown C.T."/>
            <person name="Hug L.A."/>
            <person name="Sharon I."/>
            <person name="Castelle C.J."/>
            <person name="Probst A.J."/>
            <person name="Thomas B.C."/>
            <person name="Singh A."/>
            <person name="Wilkins M.J."/>
            <person name="Karaoz U."/>
            <person name="Brodie E.L."/>
            <person name="Williams K.H."/>
            <person name="Hubbard S.S."/>
            <person name="Banfield J.F."/>
        </authorList>
    </citation>
    <scope>NUCLEOTIDE SEQUENCE [LARGE SCALE GENOMIC DNA]</scope>
</reference>
<dbReference type="SUPFAM" id="SSF50729">
    <property type="entry name" value="PH domain-like"/>
    <property type="match status" value="1"/>
</dbReference>
<evidence type="ECO:0000313" key="2">
    <source>
        <dbReference type="EMBL" id="OGY85687.1"/>
    </source>
</evidence>
<proteinExistence type="predicted"/>
<dbReference type="AlphaFoldDB" id="A0A1G2BBV9"/>
<comment type="caution">
    <text evidence="2">The sequence shown here is derived from an EMBL/GenBank/DDBJ whole genome shotgun (WGS) entry which is preliminary data.</text>
</comment>
<name>A0A1G2BBV9_9BACT</name>
<evidence type="ECO:0000259" key="1">
    <source>
        <dbReference type="Pfam" id="PF02893"/>
    </source>
</evidence>
<sequence length="115" mass="13907">MNIVLQPQEHIIRQGYANHFEHHVRMTGKLYLTNQRLYFVTHALNFKQYHLSIPLQNIIGLELKNNLKFFSHGLLILLKNEQKQQFIVWLRKIWKRLLEQEIKKLPPVIFPKSPR</sequence>
<protein>
    <recommendedName>
        <fullName evidence="1">GRAM domain-containing protein</fullName>
    </recommendedName>
</protein>
<gene>
    <name evidence="2" type="ORF">A2319_05290</name>
</gene>